<dbReference type="EMBL" id="POTW01000093">
    <property type="protein sequence ID" value="PZF80296.1"/>
    <property type="molecule type" value="Genomic_DNA"/>
</dbReference>
<dbReference type="AlphaFoldDB" id="A0A2W2C3D8"/>
<dbReference type="RefSeq" id="WP_111257686.1">
    <property type="nucleotide sequence ID" value="NZ_POTW01000093.1"/>
</dbReference>
<reference evidence="1 2" key="1">
    <citation type="submission" date="2018-01" db="EMBL/GenBank/DDBJ databases">
        <title>Draft genome sequence of Jiangella sp. GTF31.</title>
        <authorList>
            <person name="Sahin N."/>
            <person name="Ay H."/>
            <person name="Saygin H."/>
        </authorList>
    </citation>
    <scope>NUCLEOTIDE SEQUENCE [LARGE SCALE GENOMIC DNA]</scope>
    <source>
        <strain evidence="1 2">GTF31</strain>
    </source>
</reference>
<organism evidence="1 2">
    <name type="scientific">Jiangella anatolica</name>
    <dbReference type="NCBI Taxonomy" id="2670374"/>
    <lineage>
        <taxon>Bacteria</taxon>
        <taxon>Bacillati</taxon>
        <taxon>Actinomycetota</taxon>
        <taxon>Actinomycetes</taxon>
        <taxon>Jiangellales</taxon>
        <taxon>Jiangellaceae</taxon>
        <taxon>Jiangella</taxon>
    </lineage>
</organism>
<accession>A0A2W2C3D8</accession>
<proteinExistence type="predicted"/>
<name>A0A2W2C3D8_9ACTN</name>
<evidence type="ECO:0000313" key="1">
    <source>
        <dbReference type="EMBL" id="PZF80296.1"/>
    </source>
</evidence>
<sequence>MGAFVRLAGLLAATGLVLGGIGERPPRLPPMEGGGGASLPDWPADTPWTMPDLGLCIDRPGEITLTGATLEHSDGLRLDAFAVREADWTGTRYPAPADGSGVATLEDYGFDPADRTIDTVCPADETDPDAPLMQLGLQFSKPSDATARGAVVALTYDSAGQSFVHRIWFELVLCEGPVDAAGCQPF</sequence>
<keyword evidence="2" id="KW-1185">Reference proteome</keyword>
<gene>
    <name evidence="1" type="ORF">C1I92_26780</name>
</gene>
<comment type="caution">
    <text evidence="1">The sequence shown here is derived from an EMBL/GenBank/DDBJ whole genome shotgun (WGS) entry which is preliminary data.</text>
</comment>
<dbReference type="Proteomes" id="UP000248764">
    <property type="component" value="Unassembled WGS sequence"/>
</dbReference>
<protein>
    <submittedName>
        <fullName evidence="1">Uncharacterized protein</fullName>
    </submittedName>
</protein>
<evidence type="ECO:0000313" key="2">
    <source>
        <dbReference type="Proteomes" id="UP000248764"/>
    </source>
</evidence>